<evidence type="ECO:0000313" key="1">
    <source>
        <dbReference type="EMBL" id="GEU60627.1"/>
    </source>
</evidence>
<accession>A0A6L2LHZ1</accession>
<name>A0A6L2LHZ1_TANCI</name>
<organism evidence="1">
    <name type="scientific">Tanacetum cinerariifolium</name>
    <name type="common">Dalmatian daisy</name>
    <name type="synonym">Chrysanthemum cinerariifolium</name>
    <dbReference type="NCBI Taxonomy" id="118510"/>
    <lineage>
        <taxon>Eukaryota</taxon>
        <taxon>Viridiplantae</taxon>
        <taxon>Streptophyta</taxon>
        <taxon>Embryophyta</taxon>
        <taxon>Tracheophyta</taxon>
        <taxon>Spermatophyta</taxon>
        <taxon>Magnoliopsida</taxon>
        <taxon>eudicotyledons</taxon>
        <taxon>Gunneridae</taxon>
        <taxon>Pentapetalae</taxon>
        <taxon>asterids</taxon>
        <taxon>campanulids</taxon>
        <taxon>Asterales</taxon>
        <taxon>Asteraceae</taxon>
        <taxon>Asteroideae</taxon>
        <taxon>Anthemideae</taxon>
        <taxon>Anthemidinae</taxon>
        <taxon>Tanacetum</taxon>
    </lineage>
</organism>
<evidence type="ECO:0008006" key="2">
    <source>
        <dbReference type="Google" id="ProtNLM"/>
    </source>
</evidence>
<dbReference type="PANTHER" id="PTHR33067">
    <property type="entry name" value="RNA-DIRECTED DNA POLYMERASE-RELATED"/>
    <property type="match status" value="1"/>
</dbReference>
<gene>
    <name evidence="1" type="ORF">Tci_032605</name>
</gene>
<dbReference type="InterPro" id="IPR021109">
    <property type="entry name" value="Peptidase_aspartic_dom_sf"/>
</dbReference>
<reference evidence="1" key="1">
    <citation type="journal article" date="2019" name="Sci. Rep.">
        <title>Draft genome of Tanacetum cinerariifolium, the natural source of mosquito coil.</title>
        <authorList>
            <person name="Yamashiro T."/>
            <person name="Shiraishi A."/>
            <person name="Satake H."/>
            <person name="Nakayama K."/>
        </authorList>
    </citation>
    <scope>NUCLEOTIDE SEQUENCE</scope>
</reference>
<dbReference type="Gene3D" id="2.40.70.10">
    <property type="entry name" value="Acid Proteases"/>
    <property type="match status" value="1"/>
</dbReference>
<dbReference type="EMBL" id="BKCJ010004368">
    <property type="protein sequence ID" value="GEU60627.1"/>
    <property type="molecule type" value="Genomic_DNA"/>
</dbReference>
<dbReference type="AlphaFoldDB" id="A0A6L2LHZ1"/>
<sequence>MTGVLPSDTVKNPKLNTYLTSSTHSYPMGDPQSSSNSFKTVNAIQSYFKPTIKDKNDQLQVNTLTVDEFKTQTLKEPKKSLEDEFTDLHLNRSVLKVLAHVPMYDAFLDKYIVRLELGKNGSEYIQSVAPKRMKDLGMFIIPCRLGDSKPFDTLADLGSCVNLLLLKLFKELKVGILEETDDVLGLADGTKSYPIGIIENVEVHVVKLKLFEDFHVVDMERELTCPLLVRRGSLATANVVIDCKKPKIAVREGLTRSIFEVKELDFGDDNVPY</sequence>
<dbReference type="PANTHER" id="PTHR33067:SF9">
    <property type="entry name" value="RNA-DIRECTED DNA POLYMERASE"/>
    <property type="match status" value="1"/>
</dbReference>
<comment type="caution">
    <text evidence="1">The sequence shown here is derived from an EMBL/GenBank/DDBJ whole genome shotgun (WGS) entry which is preliminary data.</text>
</comment>
<protein>
    <recommendedName>
        <fullName evidence="2">Reverse transcriptase domain-containing protein</fullName>
    </recommendedName>
</protein>
<proteinExistence type="predicted"/>